<comment type="caution">
    <text evidence="2">The sequence shown here is derived from an EMBL/GenBank/DDBJ whole genome shotgun (WGS) entry which is preliminary data.</text>
</comment>
<evidence type="ECO:0008006" key="4">
    <source>
        <dbReference type="Google" id="ProtNLM"/>
    </source>
</evidence>
<evidence type="ECO:0000256" key="1">
    <source>
        <dbReference type="SAM" id="SignalP"/>
    </source>
</evidence>
<gene>
    <name evidence="2" type="ORF">GCM10022239_03130</name>
</gene>
<proteinExistence type="predicted"/>
<dbReference type="PROSITE" id="PS51257">
    <property type="entry name" value="PROKAR_LIPOPROTEIN"/>
    <property type="match status" value="1"/>
</dbReference>
<name>A0ABP7F7H0_9MICO</name>
<keyword evidence="3" id="KW-1185">Reference proteome</keyword>
<dbReference type="RefSeq" id="WP_344753010.1">
    <property type="nucleotide sequence ID" value="NZ_BAABAE010000001.1"/>
</dbReference>
<reference evidence="3" key="1">
    <citation type="journal article" date="2019" name="Int. J. Syst. Evol. Microbiol.">
        <title>The Global Catalogue of Microorganisms (GCM) 10K type strain sequencing project: providing services to taxonomists for standard genome sequencing and annotation.</title>
        <authorList>
            <consortium name="The Broad Institute Genomics Platform"/>
            <consortium name="The Broad Institute Genome Sequencing Center for Infectious Disease"/>
            <person name="Wu L."/>
            <person name="Ma J."/>
        </authorList>
    </citation>
    <scope>NUCLEOTIDE SEQUENCE [LARGE SCALE GENOMIC DNA]</scope>
    <source>
        <strain evidence="3">JCM 16949</strain>
    </source>
</reference>
<evidence type="ECO:0000313" key="2">
    <source>
        <dbReference type="EMBL" id="GAA3729876.1"/>
    </source>
</evidence>
<feature type="chain" id="PRO_5047357858" description="Lipocalin-like domain-containing protein" evidence="1">
    <location>
        <begin position="26"/>
        <end position="148"/>
    </location>
</feature>
<dbReference type="Proteomes" id="UP001501004">
    <property type="component" value="Unassembled WGS sequence"/>
</dbReference>
<dbReference type="EMBL" id="BAABAE010000001">
    <property type="protein sequence ID" value="GAA3729876.1"/>
    <property type="molecule type" value="Genomic_DNA"/>
</dbReference>
<feature type="signal peptide" evidence="1">
    <location>
        <begin position="1"/>
        <end position="25"/>
    </location>
</feature>
<accession>A0ABP7F7H0</accession>
<evidence type="ECO:0000313" key="3">
    <source>
        <dbReference type="Proteomes" id="UP001501004"/>
    </source>
</evidence>
<keyword evidence="1" id="KW-0732">Signal</keyword>
<organism evidence="2 3">
    <name type="scientific">Leifsonella bigeumensis</name>
    <dbReference type="NCBI Taxonomy" id="433643"/>
    <lineage>
        <taxon>Bacteria</taxon>
        <taxon>Bacillati</taxon>
        <taxon>Actinomycetota</taxon>
        <taxon>Actinomycetes</taxon>
        <taxon>Micrococcales</taxon>
        <taxon>Microbacteriaceae</taxon>
        <taxon>Leifsonella</taxon>
    </lineage>
</organism>
<protein>
    <recommendedName>
        <fullName evidence="4">Lipocalin-like domain-containing protein</fullName>
    </recommendedName>
</protein>
<sequence length="148" mass="16530">MRASRAFAASCVALSALLLSSCALLVPPKLTVSDLVGTWNSNRFDATLILRKDMTFDVRNVPVGYTGIDAFERIGLPPVETSEQERVAFSGTWEYVPPDEPFGNLIWLQYSPGSGVELYLEFGWVDLDHLYLMQGDPDNGDFLEFFLE</sequence>